<proteinExistence type="predicted"/>
<dbReference type="SUPFAM" id="SSF51120">
    <property type="entry name" value="beta-Roll"/>
    <property type="match status" value="1"/>
</dbReference>
<dbReference type="GO" id="GO:0006508">
    <property type="term" value="P:proteolysis"/>
    <property type="evidence" value="ECO:0007669"/>
    <property type="project" value="InterPro"/>
</dbReference>
<gene>
    <name evidence="3" type="ORF">MNB_SUP05-4-769</name>
</gene>
<dbReference type="GO" id="GO:0005509">
    <property type="term" value="F:calcium ion binding"/>
    <property type="evidence" value="ECO:0007669"/>
    <property type="project" value="InterPro"/>
</dbReference>
<name>A0A1W1D871_9ZZZZ</name>
<accession>A0A1W1D871</accession>
<dbReference type="AlphaFoldDB" id="A0A1W1D871"/>
<dbReference type="EMBL" id="FPHR01000010">
    <property type="protein sequence ID" value="SFV76821.1"/>
    <property type="molecule type" value="Genomic_DNA"/>
</dbReference>
<dbReference type="InterPro" id="IPR036852">
    <property type="entry name" value="Peptidase_S8/S53_dom_sf"/>
</dbReference>
<dbReference type="InterPro" id="IPR011049">
    <property type="entry name" value="Serralysin-like_metalloprot_C"/>
</dbReference>
<evidence type="ECO:0000256" key="2">
    <source>
        <dbReference type="ARBA" id="ARBA00022525"/>
    </source>
</evidence>
<evidence type="ECO:0000256" key="1">
    <source>
        <dbReference type="ARBA" id="ARBA00004613"/>
    </source>
</evidence>
<evidence type="ECO:0000313" key="3">
    <source>
        <dbReference type="EMBL" id="SFV76821.1"/>
    </source>
</evidence>
<dbReference type="GO" id="GO:0005576">
    <property type="term" value="C:extracellular region"/>
    <property type="evidence" value="ECO:0007669"/>
    <property type="project" value="UniProtKB-SubCell"/>
</dbReference>
<dbReference type="Pfam" id="PF00353">
    <property type="entry name" value="HemolysinCabind"/>
    <property type="match status" value="2"/>
</dbReference>
<keyword evidence="2" id="KW-0964">Secreted</keyword>
<dbReference type="Gene3D" id="2.150.10.10">
    <property type="entry name" value="Serralysin-like metalloprotease, C-terminal"/>
    <property type="match status" value="1"/>
</dbReference>
<dbReference type="GO" id="GO:0004252">
    <property type="term" value="F:serine-type endopeptidase activity"/>
    <property type="evidence" value="ECO:0007669"/>
    <property type="project" value="InterPro"/>
</dbReference>
<sequence length="642" mass="70012">MRTHDFYTDSYGYIDGYGDVDYSEYLYVDDTLQFYQAPSAYGYDLTLDGSGSYLDIYNNTAYYYDYLEWDADNTSPDTIQHGDWVLDAFRNQLDDSNSTEVILIDLDTSAGYVNQYQSYSLFSIVQSTYSGLYMTTLEGVIEEWLVQNNTDNIQYLPIALSYSIAGPMPTENENYALDMLSEYFTTVVQAVPNVTQGGYVWGDTYKDVINVGAYNLDSNGYSLHGNPNNPSVIDILANGYVEHSGWDAGYNFGTSFATPRVAAEITNMWVDFLGELNVKLSSGEITQDDINNIDSDLSYSSYIELLLQDISSEVFIELVDGWLDTPVSVLSDDVEDSPLPIQVAQLSSGLSQYHVTDAAYYLLLSGTTGDDTIEGGFYADKITSLGGTNIISALAGNDIINLSTNSTWSSGYIAKNVSNNKSIGTSEKIDLVGLNRFSDVIDGGADIDILNLTTGSDAFFIDDVYSNHHNSLILSSTTQGVDSIARIASLEVINAGIGDDIVDLTSANFILANAIEINGEAGDDILWGSNSNDTINGGKGDDTIFGGSGNDILTGGVGADMFQFTATSENNVINDFDVANDSIKFYYRAEDNHTNADLNLINGIITWDVDNTNKDVMVDLSATLTSVTLSELDSLIVFVDIV</sequence>
<protein>
    <submittedName>
        <fullName evidence="3">Alkaline phosphatase</fullName>
        <ecNumber evidence="3">3.1.3.1</ecNumber>
    </submittedName>
</protein>
<organism evidence="3">
    <name type="scientific">hydrothermal vent metagenome</name>
    <dbReference type="NCBI Taxonomy" id="652676"/>
    <lineage>
        <taxon>unclassified sequences</taxon>
        <taxon>metagenomes</taxon>
        <taxon>ecological metagenomes</taxon>
    </lineage>
</organism>
<keyword evidence="3" id="KW-0378">Hydrolase</keyword>
<reference evidence="3" key="1">
    <citation type="submission" date="2016-10" db="EMBL/GenBank/DDBJ databases">
        <authorList>
            <person name="de Groot N.N."/>
        </authorList>
    </citation>
    <scope>NUCLEOTIDE SEQUENCE</scope>
</reference>
<comment type="subcellular location">
    <subcellularLocation>
        <location evidence="1">Secreted</location>
    </subcellularLocation>
</comment>
<dbReference type="Gene3D" id="3.40.50.200">
    <property type="entry name" value="Peptidase S8/S53 domain"/>
    <property type="match status" value="1"/>
</dbReference>
<dbReference type="GO" id="GO:0004035">
    <property type="term" value="F:alkaline phosphatase activity"/>
    <property type="evidence" value="ECO:0007669"/>
    <property type="project" value="UniProtKB-EC"/>
</dbReference>
<dbReference type="PANTHER" id="PTHR38340:SF1">
    <property type="entry name" value="S-LAYER PROTEIN"/>
    <property type="match status" value="1"/>
</dbReference>
<dbReference type="InterPro" id="IPR050557">
    <property type="entry name" value="RTX_toxin/Mannuronan_C5-epim"/>
</dbReference>
<dbReference type="InterPro" id="IPR001343">
    <property type="entry name" value="Hemolysn_Ca-bd"/>
</dbReference>
<dbReference type="EC" id="3.1.3.1" evidence="3"/>
<dbReference type="PROSITE" id="PS00330">
    <property type="entry name" value="HEMOLYSIN_CALCIUM"/>
    <property type="match status" value="2"/>
</dbReference>
<dbReference type="PRINTS" id="PR00313">
    <property type="entry name" value="CABNDNGRPT"/>
</dbReference>
<dbReference type="InterPro" id="IPR018511">
    <property type="entry name" value="Hemolysin-typ_Ca-bd_CS"/>
</dbReference>
<dbReference type="PANTHER" id="PTHR38340">
    <property type="entry name" value="S-LAYER PROTEIN"/>
    <property type="match status" value="1"/>
</dbReference>
<dbReference type="SUPFAM" id="SSF52743">
    <property type="entry name" value="Subtilisin-like"/>
    <property type="match status" value="1"/>
</dbReference>